<feature type="chain" id="PRO_5001939900" description="DUF4625 domain-containing protein" evidence="1">
    <location>
        <begin position="26"/>
        <end position="327"/>
    </location>
</feature>
<name>A0A098S6T9_9BACT</name>
<accession>A0A098S6T9</accession>
<keyword evidence="3" id="KW-1185">Reference proteome</keyword>
<organism evidence="2 3">
    <name type="scientific">Phaeodactylibacter xiamenensis</name>
    <dbReference type="NCBI Taxonomy" id="1524460"/>
    <lineage>
        <taxon>Bacteria</taxon>
        <taxon>Pseudomonadati</taxon>
        <taxon>Bacteroidota</taxon>
        <taxon>Saprospiria</taxon>
        <taxon>Saprospirales</taxon>
        <taxon>Haliscomenobacteraceae</taxon>
        <taxon>Phaeodactylibacter</taxon>
    </lineage>
</organism>
<dbReference type="RefSeq" id="WP_044220312.1">
    <property type="nucleotide sequence ID" value="NZ_JBKAGJ010000061.1"/>
</dbReference>
<gene>
    <name evidence="2" type="ORF">IX84_11775</name>
</gene>
<dbReference type="OrthoDB" id="1491245at2"/>
<sequence length="327" mass="34658">MQKLFLKFSGAAILLTLLIATGCGEDDPIDPITQLPPEVRLVDGVGFTSTDATLAPGETFTVNVEILTGDNPLETFTFLVDGTAINNTNIANYYANGEFEVDGSVETANNPVTLFGDAKQGASIVIEVVPFEQMDGEVRTYTFEAADEAGNVGTISLDITVVDPTTPIDATLTGVLFNQAGPTGTGGLNLDNGEGTGSADAEAEIRDLGLDCTVPAPGLNWRRQIGTVNGADMVKVDETQVENFTFDNVSVKEEIEAAYATGVELSDGASRNCATGTDTPVTDVTDELVVGDMFVVFANDTHYLIRIDAINETDNNNADNYELSIKY</sequence>
<dbReference type="AlphaFoldDB" id="A0A098S6T9"/>
<reference evidence="2 3" key="1">
    <citation type="journal article" date="2014" name="Int. J. Syst. Evol. Microbiol.">
        <title>Phaeodactylibacter xiamenensis gen. nov., sp. nov., a member of the family Saprospiraceae isolated from the marine alga Phaeodactylum tricornutum.</title>
        <authorList>
            <person name="Chen Z.Jr."/>
            <person name="Lei X."/>
            <person name="Lai Q."/>
            <person name="Li Y."/>
            <person name="Zhang B."/>
            <person name="Zhang J."/>
            <person name="Zhang H."/>
            <person name="Yang L."/>
            <person name="Zheng W."/>
            <person name="Tian Y."/>
            <person name="Yu Z."/>
            <person name="Xu H.Jr."/>
            <person name="Zheng T."/>
        </authorList>
    </citation>
    <scope>NUCLEOTIDE SEQUENCE [LARGE SCALE GENOMIC DNA]</scope>
    <source>
        <strain evidence="2 3">KD52</strain>
    </source>
</reference>
<proteinExistence type="predicted"/>
<keyword evidence="1" id="KW-0732">Signal</keyword>
<evidence type="ECO:0008006" key="4">
    <source>
        <dbReference type="Google" id="ProtNLM"/>
    </source>
</evidence>
<protein>
    <recommendedName>
        <fullName evidence="4">DUF4625 domain-containing protein</fullName>
    </recommendedName>
</protein>
<comment type="caution">
    <text evidence="2">The sequence shown here is derived from an EMBL/GenBank/DDBJ whole genome shotgun (WGS) entry which is preliminary data.</text>
</comment>
<dbReference type="STRING" id="1524460.IX84_11775"/>
<feature type="signal peptide" evidence="1">
    <location>
        <begin position="1"/>
        <end position="25"/>
    </location>
</feature>
<dbReference type="EMBL" id="JPOS01000029">
    <property type="protein sequence ID" value="KGE87810.1"/>
    <property type="molecule type" value="Genomic_DNA"/>
</dbReference>
<dbReference type="PROSITE" id="PS51257">
    <property type="entry name" value="PROKAR_LIPOPROTEIN"/>
    <property type="match status" value="1"/>
</dbReference>
<evidence type="ECO:0000256" key="1">
    <source>
        <dbReference type="SAM" id="SignalP"/>
    </source>
</evidence>
<evidence type="ECO:0000313" key="3">
    <source>
        <dbReference type="Proteomes" id="UP000029736"/>
    </source>
</evidence>
<evidence type="ECO:0000313" key="2">
    <source>
        <dbReference type="EMBL" id="KGE87810.1"/>
    </source>
</evidence>
<dbReference type="Proteomes" id="UP000029736">
    <property type="component" value="Unassembled WGS sequence"/>
</dbReference>